<evidence type="ECO:0000313" key="3">
    <source>
        <dbReference type="Proteomes" id="UP000002774"/>
    </source>
</evidence>
<evidence type="ECO:0000313" key="2">
    <source>
        <dbReference type="EMBL" id="EHQ30904.1"/>
    </source>
</evidence>
<keyword evidence="3" id="KW-1185">Reference proteome</keyword>
<dbReference type="RefSeq" id="WP_008512964.1">
    <property type="nucleotide sequence ID" value="NZ_CM001403.1"/>
</dbReference>
<dbReference type="AlphaFoldDB" id="H1Y3V9"/>
<reference evidence="2" key="1">
    <citation type="submission" date="2011-09" db="EMBL/GenBank/DDBJ databases">
        <title>The permanent draft genome of Mucilaginibacter paludis DSM 18603.</title>
        <authorList>
            <consortium name="US DOE Joint Genome Institute (JGI-PGF)"/>
            <person name="Lucas S."/>
            <person name="Han J."/>
            <person name="Lapidus A."/>
            <person name="Bruce D."/>
            <person name="Goodwin L."/>
            <person name="Pitluck S."/>
            <person name="Peters L."/>
            <person name="Kyrpides N."/>
            <person name="Mavromatis K."/>
            <person name="Ivanova N."/>
            <person name="Mikhailova N."/>
            <person name="Held B."/>
            <person name="Detter J.C."/>
            <person name="Tapia R."/>
            <person name="Han C."/>
            <person name="Land M."/>
            <person name="Hauser L."/>
            <person name="Markowitz V."/>
            <person name="Cheng J.-F."/>
            <person name="Hugenholtz P."/>
            <person name="Woyke T."/>
            <person name="Wu D."/>
            <person name="Tindall B."/>
            <person name="Brambilla E."/>
            <person name="Klenk H.-P."/>
            <person name="Eisen J.A."/>
        </authorList>
    </citation>
    <scope>NUCLEOTIDE SEQUENCE [LARGE SCALE GENOMIC DNA]</scope>
    <source>
        <strain evidence="2">DSM 18603</strain>
    </source>
</reference>
<evidence type="ECO:0000256" key="1">
    <source>
        <dbReference type="SAM" id="SignalP"/>
    </source>
</evidence>
<dbReference type="Proteomes" id="UP000002774">
    <property type="component" value="Chromosome"/>
</dbReference>
<dbReference type="OrthoDB" id="1243758at2"/>
<gene>
    <name evidence="2" type="ORF">Mucpa_6855</name>
</gene>
<proteinExistence type="predicted"/>
<dbReference type="STRING" id="714943.Mucpa_6855"/>
<keyword evidence="1" id="KW-0732">Signal</keyword>
<name>H1Y3V9_9SPHI</name>
<protein>
    <recommendedName>
        <fullName evidence="4">Plasmid transfer protein</fullName>
    </recommendedName>
</protein>
<dbReference type="EMBL" id="CM001403">
    <property type="protein sequence ID" value="EHQ30904.1"/>
    <property type="molecule type" value="Genomic_DNA"/>
</dbReference>
<accession>H1Y3V9</accession>
<feature type="signal peptide" evidence="1">
    <location>
        <begin position="1"/>
        <end position="19"/>
    </location>
</feature>
<dbReference type="HOGENOM" id="CLU_104946_0_0_10"/>
<dbReference type="eggNOG" id="ENOG5032X4M">
    <property type="taxonomic scope" value="Bacteria"/>
</dbReference>
<sequence length="221" mass="24666">MRKIGLLLFGICFRFAALSQEVVFDPQHLVAVEENQAVRMAAEGTHQDYLKKINDNVNTVNTNVSSVVAAQTLIYNALANVNSALKDGLMMKQIGRTTTDIIYYLNESMALAKDDPLLFFVTAKIQNEFGPKATAMVSDISGFILKSDGNVLADYNGRDQLLRRVVQQLQILDGMAYGTWKAMYWAKSRGILKTLNPFASYINKDRAFAAQIIQNAKFLNK</sequence>
<evidence type="ECO:0008006" key="4">
    <source>
        <dbReference type="Google" id="ProtNLM"/>
    </source>
</evidence>
<feature type="chain" id="PRO_5003558238" description="Plasmid transfer protein" evidence="1">
    <location>
        <begin position="20"/>
        <end position="221"/>
    </location>
</feature>
<organism evidence="2 3">
    <name type="scientific">Mucilaginibacter paludis DSM 18603</name>
    <dbReference type="NCBI Taxonomy" id="714943"/>
    <lineage>
        <taxon>Bacteria</taxon>
        <taxon>Pseudomonadati</taxon>
        <taxon>Bacteroidota</taxon>
        <taxon>Sphingobacteriia</taxon>
        <taxon>Sphingobacteriales</taxon>
        <taxon>Sphingobacteriaceae</taxon>
        <taxon>Mucilaginibacter</taxon>
    </lineage>
</organism>